<dbReference type="PANTHER" id="PTHR19376">
    <property type="entry name" value="DNA-DIRECTED RNA POLYMERASE"/>
    <property type="match status" value="1"/>
</dbReference>
<sequence length="174" mass="19524">DVLNNPSVFRAKYRCKEAYNYPQIKTGLKAIKQFYLHGSYFDSWKSLLMEKREKSRRKELELLLFLKYHNSMCTPGEAVGCLAAQSIGEPATQMTLNTFHLAGHGAANVTMGIPRLREILQTTGSSSTPCLYVPLRMDTSSSIESTIEVVMRGFRKIELSNVIHAVGIESNVYA</sequence>
<dbReference type="EC" id="2.7.7.6" evidence="2"/>
<proteinExistence type="inferred from homology"/>
<evidence type="ECO:0000259" key="7">
    <source>
        <dbReference type="Pfam" id="PF04998"/>
    </source>
</evidence>
<dbReference type="GO" id="GO:0000428">
    <property type="term" value="C:DNA-directed RNA polymerase complex"/>
    <property type="evidence" value="ECO:0007669"/>
    <property type="project" value="UniProtKB-KW"/>
</dbReference>
<keyword evidence="9" id="KW-1185">Reference proteome</keyword>
<name>A0ABQ7J3M9_9APIC</name>
<evidence type="ECO:0000313" key="9">
    <source>
        <dbReference type="Proteomes" id="UP000823046"/>
    </source>
</evidence>
<feature type="domain" description="RNA polymerase Rpb1" evidence="7">
    <location>
        <begin position="24"/>
        <end position="146"/>
    </location>
</feature>
<dbReference type="SUPFAM" id="SSF64484">
    <property type="entry name" value="beta and beta-prime subunits of DNA dependent RNA-polymerase"/>
    <property type="match status" value="1"/>
</dbReference>
<comment type="caution">
    <text evidence="8">The sequence shown here is derived from an EMBL/GenBank/DDBJ whole genome shotgun (WGS) entry which is preliminary data.</text>
</comment>
<evidence type="ECO:0000256" key="1">
    <source>
        <dbReference type="ARBA" id="ARBA00006460"/>
    </source>
</evidence>
<keyword evidence="5" id="KW-0548">Nucleotidyltransferase</keyword>
<organism evidence="8 9">
    <name type="scientific">Cardiosporidium cionae</name>
    <dbReference type="NCBI Taxonomy" id="476202"/>
    <lineage>
        <taxon>Eukaryota</taxon>
        <taxon>Sar</taxon>
        <taxon>Alveolata</taxon>
        <taxon>Apicomplexa</taxon>
        <taxon>Aconoidasida</taxon>
        <taxon>Nephromycida</taxon>
        <taxon>Cardiosporidium</taxon>
    </lineage>
</organism>
<evidence type="ECO:0000256" key="4">
    <source>
        <dbReference type="ARBA" id="ARBA00022679"/>
    </source>
</evidence>
<reference evidence="8 9" key="1">
    <citation type="journal article" date="2020" name="bioRxiv">
        <title>Metabolic contributions of an alphaproteobacterial endosymbiont in the apicomplexan Cardiosporidium cionae.</title>
        <authorList>
            <person name="Hunter E.S."/>
            <person name="Paight C.J."/>
            <person name="Lane C.E."/>
        </authorList>
    </citation>
    <scope>NUCLEOTIDE SEQUENCE [LARGE SCALE GENOMIC DNA]</scope>
    <source>
        <strain evidence="8">ESH_2018</strain>
    </source>
</reference>
<dbReference type="EMBL" id="JADAQX010001963">
    <property type="protein sequence ID" value="KAF8817697.1"/>
    <property type="molecule type" value="Genomic_DNA"/>
</dbReference>
<dbReference type="InterPro" id="IPR007081">
    <property type="entry name" value="RNA_pol_Rpb1_5"/>
</dbReference>
<comment type="similarity">
    <text evidence="1">Belongs to the RNA polymerase beta' chain family.</text>
</comment>
<evidence type="ECO:0000256" key="5">
    <source>
        <dbReference type="ARBA" id="ARBA00022695"/>
    </source>
</evidence>
<dbReference type="InterPro" id="IPR045867">
    <property type="entry name" value="DNA-dir_RpoC_beta_prime"/>
</dbReference>
<evidence type="ECO:0000256" key="3">
    <source>
        <dbReference type="ARBA" id="ARBA00022478"/>
    </source>
</evidence>
<gene>
    <name evidence="8" type="ORF">IE077_000874</name>
</gene>
<evidence type="ECO:0000256" key="2">
    <source>
        <dbReference type="ARBA" id="ARBA00012418"/>
    </source>
</evidence>
<keyword evidence="6" id="KW-0804">Transcription</keyword>
<evidence type="ECO:0000256" key="6">
    <source>
        <dbReference type="ARBA" id="ARBA00023163"/>
    </source>
</evidence>
<dbReference type="Proteomes" id="UP000823046">
    <property type="component" value="Unassembled WGS sequence"/>
</dbReference>
<keyword evidence="3 8" id="KW-0240">DNA-directed RNA polymerase</keyword>
<dbReference type="PANTHER" id="PTHR19376:SF11">
    <property type="entry name" value="DNA-DIRECTED RNA POLYMERASE I SUBUNIT RPA1"/>
    <property type="match status" value="1"/>
</dbReference>
<protein>
    <recommendedName>
        <fullName evidence="2">DNA-directed RNA polymerase</fullName>
        <ecNumber evidence="2">2.7.7.6</ecNumber>
    </recommendedName>
</protein>
<keyword evidence="4" id="KW-0808">Transferase</keyword>
<feature type="non-terminal residue" evidence="8">
    <location>
        <position position="174"/>
    </location>
</feature>
<feature type="non-terminal residue" evidence="8">
    <location>
        <position position="1"/>
    </location>
</feature>
<dbReference type="Pfam" id="PF04998">
    <property type="entry name" value="RNA_pol_Rpb1_5"/>
    <property type="match status" value="1"/>
</dbReference>
<evidence type="ECO:0000313" key="8">
    <source>
        <dbReference type="EMBL" id="KAF8817697.1"/>
    </source>
</evidence>
<accession>A0ABQ7J3M9</accession>